<evidence type="ECO:0000259" key="2">
    <source>
        <dbReference type="Pfam" id="PF00156"/>
    </source>
</evidence>
<proteinExistence type="inferred from homology"/>
<name>A0A501X2G5_9GAMM</name>
<keyword evidence="4" id="KW-1185">Reference proteome</keyword>
<dbReference type="CDD" id="cd06223">
    <property type="entry name" value="PRTases_typeI"/>
    <property type="match status" value="1"/>
</dbReference>
<gene>
    <name evidence="3" type="ORF">FJM67_03365</name>
</gene>
<dbReference type="SUPFAM" id="SSF53271">
    <property type="entry name" value="PRTase-like"/>
    <property type="match status" value="1"/>
</dbReference>
<dbReference type="InterPro" id="IPR029057">
    <property type="entry name" value="PRTase-like"/>
</dbReference>
<accession>A0A501X2G5</accession>
<dbReference type="PANTHER" id="PTHR47505">
    <property type="entry name" value="DNA UTILIZATION PROTEIN YHGH"/>
    <property type="match status" value="1"/>
</dbReference>
<evidence type="ECO:0000313" key="4">
    <source>
        <dbReference type="Proteomes" id="UP000315901"/>
    </source>
</evidence>
<dbReference type="Gene3D" id="3.40.50.2020">
    <property type="match status" value="1"/>
</dbReference>
<organism evidence="3 4">
    <name type="scientific">Maribrevibacterium harenarium</name>
    <dbReference type="NCBI Taxonomy" id="2589817"/>
    <lineage>
        <taxon>Bacteria</taxon>
        <taxon>Pseudomonadati</taxon>
        <taxon>Pseudomonadota</taxon>
        <taxon>Gammaproteobacteria</taxon>
        <taxon>Oceanospirillales</taxon>
        <taxon>Oceanospirillaceae</taxon>
        <taxon>Maribrevibacterium</taxon>
    </lineage>
</organism>
<comment type="caution">
    <text evidence="3">The sequence shown here is derived from an EMBL/GenBank/DDBJ whole genome shotgun (WGS) entry which is preliminary data.</text>
</comment>
<evidence type="ECO:0000256" key="1">
    <source>
        <dbReference type="ARBA" id="ARBA00008007"/>
    </source>
</evidence>
<dbReference type="Pfam" id="PF00156">
    <property type="entry name" value="Pribosyltran"/>
    <property type="match status" value="1"/>
</dbReference>
<dbReference type="RefSeq" id="WP_140587261.1">
    <property type="nucleotide sequence ID" value="NZ_VFRR01000004.1"/>
</dbReference>
<dbReference type="OrthoDB" id="9793412at2"/>
<dbReference type="PANTHER" id="PTHR47505:SF1">
    <property type="entry name" value="DNA UTILIZATION PROTEIN YHGH"/>
    <property type="match status" value="1"/>
</dbReference>
<dbReference type="AlphaFoldDB" id="A0A501X2G5"/>
<dbReference type="InterPro" id="IPR000836">
    <property type="entry name" value="PRTase_dom"/>
</dbReference>
<feature type="domain" description="Phosphoribosyltransferase" evidence="2">
    <location>
        <begin position="168"/>
        <end position="242"/>
    </location>
</feature>
<evidence type="ECO:0000313" key="3">
    <source>
        <dbReference type="EMBL" id="TPE54681.1"/>
    </source>
</evidence>
<protein>
    <submittedName>
        <fullName evidence="3">ComF family protein</fullName>
    </submittedName>
</protein>
<sequence length="246" mass="28637">MAREKLSTKLKNLVYLWTKNKQCYLCDHPSARYLCQYCRAYLELDYCHCTLCSAPTTDNVTRCRHCKTEDHIHRIHCLTPYRGLSKALLLRIKFYQQPHLLRIYAQEFALRLLQSNEEIPTTWYCVPSSSKSLFQRGFQQTNVFAKLLKQELIRHAKDSDLALASLQAIRIHALQQRNKQQQQHHLSRKQRHKRRHTDYKVEAIHASHVVLIDDIITTGSTINACAEALLHAGAQQVDVWALAHTP</sequence>
<reference evidence="3 4" key="1">
    <citation type="submission" date="2019-06" db="EMBL/GenBank/DDBJ databases">
        <title>A novel bacterium of genus Marinomonas, isolated from coastal sand.</title>
        <authorList>
            <person name="Huang H."/>
            <person name="Mo K."/>
            <person name="Hu Y."/>
        </authorList>
    </citation>
    <scope>NUCLEOTIDE SEQUENCE [LARGE SCALE GENOMIC DNA]</scope>
    <source>
        <strain evidence="3 4">HB171799</strain>
    </source>
</reference>
<dbReference type="Proteomes" id="UP000315901">
    <property type="component" value="Unassembled WGS sequence"/>
</dbReference>
<dbReference type="InterPro" id="IPR051910">
    <property type="entry name" value="ComF/GntX_DNA_util-trans"/>
</dbReference>
<dbReference type="EMBL" id="VFRR01000004">
    <property type="protein sequence ID" value="TPE54681.1"/>
    <property type="molecule type" value="Genomic_DNA"/>
</dbReference>
<comment type="similarity">
    <text evidence="1">Belongs to the ComF/GntX family.</text>
</comment>